<organism evidence="1 2">
    <name type="scientific">Amycolatopsis eburnea</name>
    <dbReference type="NCBI Taxonomy" id="2267691"/>
    <lineage>
        <taxon>Bacteria</taxon>
        <taxon>Bacillati</taxon>
        <taxon>Actinomycetota</taxon>
        <taxon>Actinomycetes</taxon>
        <taxon>Pseudonocardiales</taxon>
        <taxon>Pseudonocardiaceae</taxon>
        <taxon>Amycolatopsis</taxon>
    </lineage>
</organism>
<accession>A0A3R9E577</accession>
<dbReference type="EMBL" id="RSEC01000006">
    <property type="protein sequence ID" value="RSD26387.1"/>
    <property type="molecule type" value="Genomic_DNA"/>
</dbReference>
<dbReference type="AlphaFoldDB" id="A0A3R9E577"/>
<comment type="caution">
    <text evidence="1">The sequence shown here is derived from an EMBL/GenBank/DDBJ whole genome shotgun (WGS) entry which is preliminary data.</text>
</comment>
<sequence length="71" mass="7569">MFRVVGLGLIVIAGVVTTAALAARHHRAVAVTERDLEALSVVYASAYDEGRLTGMAEAFDVIAADRQTQPR</sequence>
<protein>
    <submittedName>
        <fullName evidence="1">Uncharacterized protein</fullName>
    </submittedName>
</protein>
<evidence type="ECO:0000313" key="1">
    <source>
        <dbReference type="EMBL" id="RSD26387.1"/>
    </source>
</evidence>
<proteinExistence type="predicted"/>
<name>A0A3R9E577_9PSEU</name>
<keyword evidence="2" id="KW-1185">Reference proteome</keyword>
<evidence type="ECO:0000313" key="2">
    <source>
        <dbReference type="Proteomes" id="UP000267081"/>
    </source>
</evidence>
<reference evidence="1 2" key="1">
    <citation type="submission" date="2018-12" db="EMBL/GenBank/DDBJ databases">
        <title>Amycolatopsis eburnea sp. nov. actinomycete associate with arbuscular mycorrhiza fungal spore.</title>
        <authorList>
            <person name="Lumyong S."/>
            <person name="Chaiya L."/>
        </authorList>
    </citation>
    <scope>NUCLEOTIDE SEQUENCE [LARGE SCALE GENOMIC DNA]</scope>
    <source>
        <strain evidence="1 2">GLM-1</strain>
    </source>
</reference>
<dbReference type="RefSeq" id="WP_125305644.1">
    <property type="nucleotide sequence ID" value="NZ_RSEC01000006.1"/>
</dbReference>
<gene>
    <name evidence="1" type="ORF">EIY87_00550</name>
</gene>
<dbReference type="Proteomes" id="UP000267081">
    <property type="component" value="Unassembled WGS sequence"/>
</dbReference>